<gene>
    <name evidence="7" type="ORF">GBAR_LOCUS31876</name>
</gene>
<dbReference type="InterPro" id="IPR056547">
    <property type="entry name" value="NUP160_helical"/>
</dbReference>
<dbReference type="Pfam" id="PF23345">
    <property type="entry name" value="NUP160_helical"/>
    <property type="match status" value="1"/>
</dbReference>
<evidence type="ECO:0000256" key="3">
    <source>
        <dbReference type="ARBA" id="ARBA00023242"/>
    </source>
</evidence>
<feature type="domain" description="Nucleoporin Nup120/160 beta-propeller" evidence="4">
    <location>
        <begin position="21"/>
        <end position="320"/>
    </location>
</feature>
<comment type="caution">
    <text evidence="7">The sequence shown here is derived from an EMBL/GenBank/DDBJ whole genome shotgun (WGS) entry which is preliminary data.</text>
</comment>
<sequence length="952" mass="106996">GLPVRTELRQFSVINKLWASVVPSAFRGAGPAEDCPMSIVMHSFGGNTVVLALCRDIHLRLWAAEPAECIMTCDLEEYLVQDTESESSLTCVNLCLRKAAESTGTSLRFAVYIETNVGSQVSVFQLLVVDRQLHLEHISSFPCIMERNLVDMCCTNSEVWAIWNESDGGECVKHLTYDGELCHAWKKATLSSLPPQDVFVSPNAEPRTFFLDAIFKPGRFSISAIHKALELYGIAVGNTSVQQLKEIATAATERELQTSANSTQLHHEQFRELQIQCWTKLYSCCCQYQELMNHFVGLFVDPATGMVGLCKEGGLSFMYPVPSTDSLTYEHLGVCLQGDVSLHDSENLLEAARLTRDQLDSEVLESVLSSEDPVAVATEVAEAIANTQSKENMSYRETLESLLLPIGDVHKLLALLVAELDPSYEDEMIETADVQDSETQLAMSQLFASPVSERLLADIVGRRCLARLMVTTDLLLLISLLQHQGKVQNVNRVLYKLSTLLQNYHTLHWLCCQSVVPTSPLSLENNMRQLAALNISSCSRQPPINSDCSLLELYLRGRGGQELRGAIVRSVTSRGGQSSVWSELLPQSVTILLAQLWPSSNSVSVCQFLLSACQHTHLQDYIAETKSFINEGKDSINFLLAQSYLHTGEVEKATKCFLSAVSYPVYSSEDLLQQVIAGGGKDGEEKSSDKEKLLKYFLKVIGLFEQTSSHLAVIKVAKTAVMCFDKDDLQSAVLWSILFKYHLHLSYYEDAYMDMMNNPDLTRRKECLHHFVVVLTDQNQLKLICHLNYPGMEEEIVRVMEDRARSMDLMKHKYYDLLYCYHTTKQNYRKAASVMYEYGLRLGREAPGTLSLKKQANCYCMCLTALHLAQPQYAWVVVPVELEEIMEKNTKMAQKRKRPHTSEGKQQPVQVEVKTISDIEKDYSLVRTKLNLLRMDPSMANQIYSQLGLCMK</sequence>
<reference evidence="7" key="1">
    <citation type="submission" date="2023-03" db="EMBL/GenBank/DDBJ databases">
        <authorList>
            <person name="Steffen K."/>
            <person name="Cardenas P."/>
        </authorList>
    </citation>
    <scope>NUCLEOTIDE SEQUENCE</scope>
</reference>
<evidence type="ECO:0000256" key="1">
    <source>
        <dbReference type="ARBA" id="ARBA00004123"/>
    </source>
</evidence>
<proteinExistence type="predicted"/>
<evidence type="ECO:0000259" key="5">
    <source>
        <dbReference type="Pfam" id="PF23345"/>
    </source>
</evidence>
<dbReference type="InterPro" id="IPR021717">
    <property type="entry name" value="Nucleoporin_Nup160"/>
</dbReference>
<keyword evidence="2" id="KW-0813">Transport</keyword>
<feature type="domain" description="NUP160 middle TPR" evidence="6">
    <location>
        <begin position="597"/>
        <end position="868"/>
    </location>
</feature>
<dbReference type="GO" id="GO:0005643">
    <property type="term" value="C:nuclear pore"/>
    <property type="evidence" value="ECO:0007669"/>
    <property type="project" value="TreeGrafter"/>
</dbReference>
<evidence type="ECO:0000313" key="8">
    <source>
        <dbReference type="Proteomes" id="UP001174909"/>
    </source>
</evidence>
<dbReference type="Pfam" id="PF11715">
    <property type="entry name" value="Beta-prop_Nup120_160"/>
    <property type="match status" value="1"/>
</dbReference>
<evidence type="ECO:0000259" key="6">
    <source>
        <dbReference type="Pfam" id="PF23354"/>
    </source>
</evidence>
<dbReference type="InterPro" id="IPR059141">
    <property type="entry name" value="Beta-prop_Nup120_160"/>
</dbReference>
<dbReference type="EMBL" id="CASHTH010004534">
    <property type="protein sequence ID" value="CAI8058610.1"/>
    <property type="molecule type" value="Genomic_DNA"/>
</dbReference>
<dbReference type="AlphaFoldDB" id="A0AA35U1T3"/>
<dbReference type="Proteomes" id="UP001174909">
    <property type="component" value="Unassembled WGS sequence"/>
</dbReference>
<dbReference type="InterPro" id="IPR056535">
    <property type="entry name" value="TPR_NUP160_M"/>
</dbReference>
<comment type="subcellular location">
    <subcellularLocation>
        <location evidence="1">Nucleus</location>
    </subcellularLocation>
</comment>
<dbReference type="PANTHER" id="PTHR21286:SF0">
    <property type="entry name" value="NUCLEAR PORE COMPLEX PROTEIN NUP160"/>
    <property type="match status" value="1"/>
</dbReference>
<organism evidence="7 8">
    <name type="scientific">Geodia barretti</name>
    <name type="common">Barrett's horny sponge</name>
    <dbReference type="NCBI Taxonomy" id="519541"/>
    <lineage>
        <taxon>Eukaryota</taxon>
        <taxon>Metazoa</taxon>
        <taxon>Porifera</taxon>
        <taxon>Demospongiae</taxon>
        <taxon>Heteroscleromorpha</taxon>
        <taxon>Tetractinellida</taxon>
        <taxon>Astrophorina</taxon>
        <taxon>Geodiidae</taxon>
        <taxon>Geodia</taxon>
    </lineage>
</organism>
<evidence type="ECO:0000256" key="2">
    <source>
        <dbReference type="ARBA" id="ARBA00022448"/>
    </source>
</evidence>
<dbReference type="PANTHER" id="PTHR21286">
    <property type="entry name" value="NUCLEAR PORE COMPLEX PROTEIN NUP160"/>
    <property type="match status" value="1"/>
</dbReference>
<evidence type="ECO:0000313" key="7">
    <source>
        <dbReference type="EMBL" id="CAI8058610.1"/>
    </source>
</evidence>
<name>A0AA35U1T3_GEOBA</name>
<evidence type="ECO:0000259" key="4">
    <source>
        <dbReference type="Pfam" id="PF11715"/>
    </source>
</evidence>
<keyword evidence="8" id="KW-1185">Reference proteome</keyword>
<dbReference type="Pfam" id="PF23354">
    <property type="entry name" value="TPR_NUP160_120_M"/>
    <property type="match status" value="1"/>
</dbReference>
<accession>A0AA35U1T3</accession>
<dbReference type="GO" id="GO:0017056">
    <property type="term" value="F:structural constituent of nuclear pore"/>
    <property type="evidence" value="ECO:0007669"/>
    <property type="project" value="TreeGrafter"/>
</dbReference>
<keyword evidence="3" id="KW-0539">Nucleus</keyword>
<protein>
    <submittedName>
        <fullName evidence="7">Nuclear pore complex protein Nup160</fullName>
    </submittedName>
</protein>
<feature type="non-terminal residue" evidence="7">
    <location>
        <position position="952"/>
    </location>
</feature>
<feature type="domain" description="NUP160 helical" evidence="5">
    <location>
        <begin position="348"/>
        <end position="554"/>
    </location>
</feature>